<evidence type="ECO:0000256" key="8">
    <source>
        <dbReference type="RuleBase" id="RU004185"/>
    </source>
</evidence>
<dbReference type="NCBIfam" id="TIGR00109">
    <property type="entry name" value="hemH"/>
    <property type="match status" value="1"/>
</dbReference>
<protein>
    <recommendedName>
        <fullName evidence="7">Coproporphyrin III ferrochelatase</fullName>
        <ecNumber evidence="7">4.99.1.9</ecNumber>
    </recommendedName>
</protein>
<dbReference type="AlphaFoldDB" id="A0A558GKX2"/>
<dbReference type="InterPro" id="IPR001015">
    <property type="entry name" value="Ferrochelatase"/>
</dbReference>
<comment type="pathway">
    <text evidence="1 7">Porphyrin-containing compound metabolism; protoheme biosynthesis.</text>
</comment>
<dbReference type="GO" id="GO:0004325">
    <property type="term" value="F:ferrochelatase activity"/>
    <property type="evidence" value="ECO:0007669"/>
    <property type="project" value="UniProtKB-UniRule"/>
</dbReference>
<keyword evidence="2 7" id="KW-0408">Iron</keyword>
<feature type="binding site" evidence="7">
    <location>
        <position position="71"/>
    </location>
    <ligand>
        <name>Fe-coproporphyrin III</name>
        <dbReference type="ChEBI" id="CHEBI:68438"/>
    </ligand>
</feature>
<dbReference type="Gene3D" id="3.40.50.1400">
    <property type="match status" value="2"/>
</dbReference>
<dbReference type="RefSeq" id="WP_070710615.1">
    <property type="nucleotide sequence ID" value="NZ_JBIPJZ010000011.1"/>
</dbReference>
<comment type="function">
    <text evidence="7">Involved in coproporphyrin-dependent heme b biosynthesis. Catalyzes the insertion of ferrous iron into coproporphyrin III to form Fe-coproporphyrin III.</text>
</comment>
<evidence type="ECO:0000256" key="7">
    <source>
        <dbReference type="HAMAP-Rule" id="MF_00323"/>
    </source>
</evidence>
<sequence length="372" mass="40789">MTDTLRTAQGNAHSTDSVPSSFDALLVLSFGGPEANEEVVPFLENVTRGRGIPRERLIEVGEHYFHFGGKSPLNELNREIIDNVAAELKARGHNLPVYFGNRNWHPFGAEAVEKMAADGVRNVAVFATSAWGGYSACRQYNEDIVALRKYVEDKNLPAMTFTKLRQFFDHPKFIEEMAAAVRDAYAQVPEDKLASTRMLFTAHSVPTAHDAVGGAEGDKHIYSRQVAEASRLVAEAAGVEDYDLVWQSRSGNPATPWLEPDIVDHTTLIHQEDGVDGVVVCPIGFISDHMEVIWDLDSELKQAAEEMGVSVYRTHTAGPTTRFASLIVDLIDELEQGTEPVSLGDVTVQGCTVDGAPCAEGCCDIWSLHKPH</sequence>
<evidence type="ECO:0000256" key="4">
    <source>
        <dbReference type="ARBA" id="ARBA00023239"/>
    </source>
</evidence>
<dbReference type="InterPro" id="IPR033659">
    <property type="entry name" value="Ferrochelatase_N"/>
</dbReference>
<organism evidence="9 10">
    <name type="scientific">Corynebacterium aurimucosum</name>
    <dbReference type="NCBI Taxonomy" id="169292"/>
    <lineage>
        <taxon>Bacteria</taxon>
        <taxon>Bacillati</taxon>
        <taxon>Actinomycetota</taxon>
        <taxon>Actinomycetes</taxon>
        <taxon>Mycobacteriales</taxon>
        <taxon>Corynebacteriaceae</taxon>
        <taxon>Corynebacterium</taxon>
    </lineage>
</organism>
<comment type="similarity">
    <text evidence="7 8">Belongs to the ferrochelatase family.</text>
</comment>
<dbReference type="PANTHER" id="PTHR11108:SF1">
    <property type="entry name" value="FERROCHELATASE, MITOCHONDRIAL"/>
    <property type="match status" value="1"/>
</dbReference>
<dbReference type="EC" id="4.99.1.9" evidence="7"/>
<dbReference type="GO" id="GO:0005737">
    <property type="term" value="C:cytoplasm"/>
    <property type="evidence" value="ECO:0007669"/>
    <property type="project" value="UniProtKB-SubCell"/>
</dbReference>
<dbReference type="UniPathway" id="UPA00252"/>
<dbReference type="Pfam" id="PF00762">
    <property type="entry name" value="Ferrochelatase"/>
    <property type="match status" value="1"/>
</dbReference>
<dbReference type="HAMAP" id="MF_00323">
    <property type="entry name" value="Ferrochelatase"/>
    <property type="match status" value="1"/>
</dbReference>
<keyword evidence="4 7" id="KW-0456">Lyase</keyword>
<dbReference type="CDD" id="cd03411">
    <property type="entry name" value="Ferrochelatase_N"/>
    <property type="match status" value="1"/>
</dbReference>
<gene>
    <name evidence="7" type="primary">cpfC</name>
    <name evidence="9" type="ORF">FQK23_01915</name>
</gene>
<keyword evidence="7" id="KW-0479">Metal-binding</keyword>
<evidence type="ECO:0000313" key="10">
    <source>
        <dbReference type="Proteomes" id="UP000320531"/>
    </source>
</evidence>
<dbReference type="SUPFAM" id="SSF53800">
    <property type="entry name" value="Chelatase"/>
    <property type="match status" value="1"/>
</dbReference>
<evidence type="ECO:0000313" key="9">
    <source>
        <dbReference type="EMBL" id="TVU57473.1"/>
    </source>
</evidence>
<dbReference type="Proteomes" id="UP000320531">
    <property type="component" value="Unassembled WGS sequence"/>
</dbReference>
<evidence type="ECO:0000256" key="3">
    <source>
        <dbReference type="ARBA" id="ARBA00023133"/>
    </source>
</evidence>
<name>A0A558GKX2_9CORY</name>
<proteinExistence type="inferred from homology"/>
<comment type="catalytic activity">
    <reaction evidence="6">
        <text>Fe-coproporphyrin III + 2 H(+) = coproporphyrin III + Fe(2+)</text>
        <dbReference type="Rhea" id="RHEA:49572"/>
        <dbReference type="ChEBI" id="CHEBI:15378"/>
        <dbReference type="ChEBI" id="CHEBI:29033"/>
        <dbReference type="ChEBI" id="CHEBI:68438"/>
        <dbReference type="ChEBI" id="CHEBI:131725"/>
        <dbReference type="EC" id="4.99.1.9"/>
    </reaction>
    <physiologicalReaction direction="right-to-left" evidence="6">
        <dbReference type="Rhea" id="RHEA:49574"/>
    </physiologicalReaction>
</comment>
<dbReference type="NCBIfam" id="NF000689">
    <property type="entry name" value="PRK00035.2-1"/>
    <property type="match status" value="1"/>
</dbReference>
<keyword evidence="7" id="KW-0963">Cytoplasm</keyword>
<dbReference type="PANTHER" id="PTHR11108">
    <property type="entry name" value="FERROCHELATASE"/>
    <property type="match status" value="1"/>
</dbReference>
<comment type="subcellular location">
    <subcellularLocation>
        <location evidence="7">Cytoplasm</location>
    </subcellularLocation>
</comment>
<accession>A0A558GKX2</accession>
<evidence type="ECO:0000256" key="6">
    <source>
        <dbReference type="ARBA" id="ARBA00024536"/>
    </source>
</evidence>
<keyword evidence="5 7" id="KW-0627">Porphyrin biosynthesis</keyword>
<reference evidence="9 10" key="1">
    <citation type="submission" date="2019-07" db="EMBL/GenBank/DDBJ databases">
        <title>Draft genome of C. aurimucosum strain 14-2523.</title>
        <authorList>
            <person name="Pacheco L.G.C."/>
            <person name="Aguiar E.R.G.R."/>
            <person name="Navas J."/>
            <person name="Santos C.S."/>
            <person name="Rocha D.J.P.G."/>
        </authorList>
    </citation>
    <scope>NUCLEOTIDE SEQUENCE [LARGE SCALE GENOMIC DNA]</scope>
    <source>
        <strain evidence="9 10">14-2523</strain>
    </source>
</reference>
<evidence type="ECO:0000256" key="5">
    <source>
        <dbReference type="ARBA" id="ARBA00023244"/>
    </source>
</evidence>
<evidence type="ECO:0000256" key="1">
    <source>
        <dbReference type="ARBA" id="ARBA00004744"/>
    </source>
</evidence>
<keyword evidence="3 7" id="KW-0350">Heme biosynthesis</keyword>
<feature type="binding site" evidence="7">
    <location>
        <position position="291"/>
    </location>
    <ligand>
        <name>Fe(2+)</name>
        <dbReference type="ChEBI" id="CHEBI:29033"/>
    </ligand>
</feature>
<comment type="caution">
    <text evidence="9">The sequence shown here is derived from an EMBL/GenBank/DDBJ whole genome shotgun (WGS) entry which is preliminary data.</text>
</comment>
<feature type="binding site" evidence="7">
    <location>
        <position position="203"/>
    </location>
    <ligand>
        <name>Fe(2+)</name>
        <dbReference type="ChEBI" id="CHEBI:29033"/>
    </ligand>
</feature>
<dbReference type="CDD" id="cd00419">
    <property type="entry name" value="Ferrochelatase_C"/>
    <property type="match status" value="1"/>
</dbReference>
<dbReference type="EMBL" id="VMTY01000004">
    <property type="protein sequence ID" value="TVU57473.1"/>
    <property type="molecule type" value="Genomic_DNA"/>
</dbReference>
<dbReference type="InterPro" id="IPR033644">
    <property type="entry name" value="Ferrochelatase_C"/>
</dbReference>
<comment type="caution">
    <text evidence="7">Lacks conserved residue(s) required for the propagation of feature annotation.</text>
</comment>
<dbReference type="GO" id="GO:0006783">
    <property type="term" value="P:heme biosynthetic process"/>
    <property type="evidence" value="ECO:0007669"/>
    <property type="project" value="UniProtKB-UniRule"/>
</dbReference>
<dbReference type="GO" id="GO:0046872">
    <property type="term" value="F:metal ion binding"/>
    <property type="evidence" value="ECO:0007669"/>
    <property type="project" value="UniProtKB-KW"/>
</dbReference>
<feature type="binding site" evidence="7">
    <location>
        <position position="140"/>
    </location>
    <ligand>
        <name>Fe-coproporphyrin III</name>
        <dbReference type="ChEBI" id="CHEBI:68438"/>
    </ligand>
</feature>
<evidence type="ECO:0000256" key="2">
    <source>
        <dbReference type="ARBA" id="ARBA00023004"/>
    </source>
</evidence>